<evidence type="ECO:0000256" key="1">
    <source>
        <dbReference type="SAM" id="MobiDB-lite"/>
    </source>
</evidence>
<name>A0A2M8KNK4_9BACT</name>
<reference evidence="4" key="1">
    <citation type="submission" date="2017-09" db="EMBL/GenBank/DDBJ databases">
        <title>Depth-based differentiation of microbial function through sediment-hosted aquifers and enrichment of novel symbionts in the deep terrestrial subsurface.</title>
        <authorList>
            <person name="Probst A.J."/>
            <person name="Ladd B."/>
            <person name="Jarett J.K."/>
            <person name="Geller-Mcgrath D.E."/>
            <person name="Sieber C.M.K."/>
            <person name="Emerson J.B."/>
            <person name="Anantharaman K."/>
            <person name="Thomas B.C."/>
            <person name="Malmstrom R."/>
            <person name="Stieglmeier M."/>
            <person name="Klingl A."/>
            <person name="Woyke T."/>
            <person name="Ryan C.M."/>
            <person name="Banfield J.F."/>
        </authorList>
    </citation>
    <scope>NUCLEOTIDE SEQUENCE [LARGE SCALE GENOMIC DNA]</scope>
</reference>
<proteinExistence type="predicted"/>
<dbReference type="AlphaFoldDB" id="A0A2M8KNK4"/>
<gene>
    <name evidence="3" type="ORF">COU87_04380</name>
</gene>
<evidence type="ECO:0000256" key="2">
    <source>
        <dbReference type="SAM" id="Phobius"/>
    </source>
</evidence>
<evidence type="ECO:0000313" key="4">
    <source>
        <dbReference type="Proteomes" id="UP000230222"/>
    </source>
</evidence>
<dbReference type="EMBL" id="PFEC01000076">
    <property type="protein sequence ID" value="PJE61498.1"/>
    <property type="molecule type" value="Genomic_DNA"/>
</dbReference>
<organism evidence="3 4">
    <name type="scientific">Candidatus Roizmanbacteria bacterium CG10_big_fil_rev_8_21_14_0_10_39_12</name>
    <dbReference type="NCBI Taxonomy" id="1974852"/>
    <lineage>
        <taxon>Bacteria</taxon>
        <taxon>Candidatus Roizmaniibacteriota</taxon>
    </lineage>
</organism>
<evidence type="ECO:0000313" key="3">
    <source>
        <dbReference type="EMBL" id="PJE61498.1"/>
    </source>
</evidence>
<keyword evidence="2" id="KW-1133">Transmembrane helix</keyword>
<dbReference type="Proteomes" id="UP000230222">
    <property type="component" value="Unassembled WGS sequence"/>
</dbReference>
<feature type="transmembrane region" description="Helical" evidence="2">
    <location>
        <begin position="410"/>
        <end position="433"/>
    </location>
</feature>
<comment type="caution">
    <text evidence="3">The sequence shown here is derived from an EMBL/GenBank/DDBJ whole genome shotgun (WGS) entry which is preliminary data.</text>
</comment>
<keyword evidence="2" id="KW-0472">Membrane</keyword>
<keyword evidence="2" id="KW-0812">Transmembrane</keyword>
<protein>
    <submittedName>
        <fullName evidence="3">Uncharacterized protein</fullName>
    </submittedName>
</protein>
<sequence length="435" mass="47904">MPETPARIEPVLLPSEKPFVETRQTLHLSLLSRGMDVRQKILTQKDTDPEPTQSELDLNGYAFFATMPTQPEGKVVESKPLWKEDPSTAMRMIVTVDDKGKMTPHAFLKKGEASPTLPQGGRLITLQTTNGKVDGHFRFGTTDNEVIDIREQDFFSLYSYTYQDSLKSTLTDAETQVADVVFAHIRDPKRKQTVDRDTLSEAIRASGQISTEPVLSCVQLKMPKKDVPPDPAAGATPEEIESHKIKKDQVDAHNTKLDQLVAGLQDHVIATRKDLSTLLSLFGENELRAETANQYAELLTLREQRQTATNSELKTRLDGQIAAIQEKILEYDDALKTITDPKKLEIFFGLIESGKLSPEAAKAIGDSFAKGEVGEAMKKMAQENLASMSQEEQEKISKFLGKDVKEIEKALMTAGGAGLILLLLLIISGAGGAKG</sequence>
<feature type="region of interest" description="Disordered" evidence="1">
    <location>
        <begin position="225"/>
        <end position="245"/>
    </location>
</feature>
<accession>A0A2M8KNK4</accession>